<dbReference type="Pfam" id="PF07676">
    <property type="entry name" value="PD40"/>
    <property type="match status" value="2"/>
</dbReference>
<dbReference type="SUPFAM" id="SSF82171">
    <property type="entry name" value="DPP6 N-terminal domain-like"/>
    <property type="match status" value="1"/>
</dbReference>
<dbReference type="OrthoDB" id="43744at2759"/>
<dbReference type="InterPro" id="IPR011042">
    <property type="entry name" value="6-blade_b-propeller_TolB-like"/>
</dbReference>
<organism evidence="6 7">
    <name type="scientific">Oidiodendron maius (strain Zn)</name>
    <dbReference type="NCBI Taxonomy" id="913774"/>
    <lineage>
        <taxon>Eukaryota</taxon>
        <taxon>Fungi</taxon>
        <taxon>Dikarya</taxon>
        <taxon>Ascomycota</taxon>
        <taxon>Pezizomycotina</taxon>
        <taxon>Leotiomycetes</taxon>
        <taxon>Leotiomycetes incertae sedis</taxon>
        <taxon>Myxotrichaceae</taxon>
        <taxon>Oidiodendron</taxon>
    </lineage>
</organism>
<comment type="similarity">
    <text evidence="1">Belongs to the peptidase S9C family.</text>
</comment>
<sequence>MSPQCRKQKEAVSSLWMAEIGEANSSRQLTPGTFNDIAPEISPDGRYISFISDQSHAGIASTIYLLPTQEHGESLPLTSTENKKPIGMYQWSPNGKYIAFTSADEETEKKREKREKGDDAKVCGEDWGHARLMLYLAYTILPSPREEHTLDGGDIYVMNIQSRITRKVHRYAIWIQDLNWFEDDLVWLHMEKAIVAEALRRCGHQLVAYAQEGLTDTLDVFPDKRLLSARWDIGEGWDVSDDGGIAVCKGSPAGEEVISITDGHEVQLSSHSNIPSGSLRYKALAIETETQDGLPLDGMLYLPTHGHKPYPAVVISHGGPYWRVTEGTDPTLLSWIPWLLSLGYAILHPNYRGGAGHGARYAETQHNIDSTRVVSAGYSNGGYLTYFALTRDATFHFAAGIAGAGPSCWDTMVLTSDVPTFQGALTDGLKSPLLILHGEEDIRVPVSQAKSIHLALRVHGQTPEMVLYPREGHVGWEKLHVIHMLRTMETFLSKHVPQTMEARD</sequence>
<evidence type="ECO:0000313" key="6">
    <source>
        <dbReference type="EMBL" id="KIM95864.1"/>
    </source>
</evidence>
<keyword evidence="3" id="KW-0645">Protease</keyword>
<dbReference type="HOGENOM" id="CLU_008615_2_0_1"/>
<dbReference type="Pfam" id="PF00326">
    <property type="entry name" value="Peptidase_S9"/>
    <property type="match status" value="2"/>
</dbReference>
<dbReference type="AlphaFoldDB" id="A0A0C3GX77"/>
<dbReference type="InterPro" id="IPR011659">
    <property type="entry name" value="WD40"/>
</dbReference>
<accession>A0A0C3GX77</accession>
<dbReference type="STRING" id="913774.A0A0C3GX77"/>
<evidence type="ECO:0000256" key="2">
    <source>
        <dbReference type="ARBA" id="ARBA00022801"/>
    </source>
</evidence>
<keyword evidence="3" id="KW-0720">Serine protease</keyword>
<dbReference type="SUPFAM" id="SSF53474">
    <property type="entry name" value="alpha/beta-Hydrolases"/>
    <property type="match status" value="1"/>
</dbReference>
<dbReference type="PANTHER" id="PTHR42776">
    <property type="entry name" value="SERINE PEPTIDASE S9 FAMILY MEMBER"/>
    <property type="match status" value="1"/>
</dbReference>
<dbReference type="PANTHER" id="PTHR42776:SF27">
    <property type="entry name" value="DIPEPTIDYL PEPTIDASE FAMILY MEMBER 6"/>
    <property type="match status" value="1"/>
</dbReference>
<keyword evidence="7" id="KW-1185">Reference proteome</keyword>
<evidence type="ECO:0000259" key="5">
    <source>
        <dbReference type="Pfam" id="PF00326"/>
    </source>
</evidence>
<dbReference type="InterPro" id="IPR001375">
    <property type="entry name" value="Peptidase_S9_cat"/>
</dbReference>
<evidence type="ECO:0000313" key="7">
    <source>
        <dbReference type="Proteomes" id="UP000054321"/>
    </source>
</evidence>
<feature type="domain" description="Peptidase S9 prolyl oligopeptidase catalytic" evidence="5">
    <location>
        <begin position="358"/>
        <end position="418"/>
    </location>
</feature>
<evidence type="ECO:0000256" key="4">
    <source>
        <dbReference type="ARBA" id="ARBA00032829"/>
    </source>
</evidence>
<dbReference type="InterPro" id="IPR029058">
    <property type="entry name" value="AB_hydrolase_fold"/>
</dbReference>
<reference evidence="7" key="2">
    <citation type="submission" date="2015-01" db="EMBL/GenBank/DDBJ databases">
        <title>Evolutionary Origins and Diversification of the Mycorrhizal Mutualists.</title>
        <authorList>
            <consortium name="DOE Joint Genome Institute"/>
            <consortium name="Mycorrhizal Genomics Consortium"/>
            <person name="Kohler A."/>
            <person name="Kuo A."/>
            <person name="Nagy L.G."/>
            <person name="Floudas D."/>
            <person name="Copeland A."/>
            <person name="Barry K.W."/>
            <person name="Cichocki N."/>
            <person name="Veneault-Fourrey C."/>
            <person name="LaButti K."/>
            <person name="Lindquist E.A."/>
            <person name="Lipzen A."/>
            <person name="Lundell T."/>
            <person name="Morin E."/>
            <person name="Murat C."/>
            <person name="Riley R."/>
            <person name="Ohm R."/>
            <person name="Sun H."/>
            <person name="Tunlid A."/>
            <person name="Henrissat B."/>
            <person name="Grigoriev I.V."/>
            <person name="Hibbett D.S."/>
            <person name="Martin F."/>
        </authorList>
    </citation>
    <scope>NUCLEOTIDE SEQUENCE [LARGE SCALE GENOMIC DNA]</scope>
    <source>
        <strain evidence="7">Zn</strain>
    </source>
</reference>
<evidence type="ECO:0000256" key="1">
    <source>
        <dbReference type="ARBA" id="ARBA00010040"/>
    </source>
</evidence>
<dbReference type="Gene3D" id="3.40.50.1820">
    <property type="entry name" value="alpha/beta hydrolase"/>
    <property type="match status" value="1"/>
</dbReference>
<evidence type="ECO:0000256" key="3">
    <source>
        <dbReference type="ARBA" id="ARBA00022825"/>
    </source>
</evidence>
<name>A0A0C3GX77_OIDMZ</name>
<dbReference type="Proteomes" id="UP000054321">
    <property type="component" value="Unassembled WGS sequence"/>
</dbReference>
<gene>
    <name evidence="6" type="ORF">OIDMADRAFT_58954</name>
</gene>
<dbReference type="EMBL" id="KN832885">
    <property type="protein sequence ID" value="KIM95864.1"/>
    <property type="molecule type" value="Genomic_DNA"/>
</dbReference>
<feature type="domain" description="Peptidase S9 prolyl oligopeptidase catalytic" evidence="5">
    <location>
        <begin position="430"/>
        <end position="496"/>
    </location>
</feature>
<dbReference type="InParanoid" id="A0A0C3GX77"/>
<reference evidence="6 7" key="1">
    <citation type="submission" date="2014-04" db="EMBL/GenBank/DDBJ databases">
        <authorList>
            <consortium name="DOE Joint Genome Institute"/>
            <person name="Kuo A."/>
            <person name="Martino E."/>
            <person name="Perotto S."/>
            <person name="Kohler A."/>
            <person name="Nagy L.G."/>
            <person name="Floudas D."/>
            <person name="Copeland A."/>
            <person name="Barry K.W."/>
            <person name="Cichocki N."/>
            <person name="Veneault-Fourrey C."/>
            <person name="LaButti K."/>
            <person name="Lindquist E.A."/>
            <person name="Lipzen A."/>
            <person name="Lundell T."/>
            <person name="Morin E."/>
            <person name="Murat C."/>
            <person name="Sun H."/>
            <person name="Tunlid A."/>
            <person name="Henrissat B."/>
            <person name="Grigoriev I.V."/>
            <person name="Hibbett D.S."/>
            <person name="Martin F."/>
            <person name="Nordberg H.P."/>
            <person name="Cantor M.N."/>
            <person name="Hua S.X."/>
        </authorList>
    </citation>
    <scope>NUCLEOTIDE SEQUENCE [LARGE SCALE GENOMIC DNA]</scope>
    <source>
        <strain evidence="6 7">Zn</strain>
    </source>
</reference>
<protein>
    <recommendedName>
        <fullName evidence="4">Dipeptidyl-peptidase V</fullName>
    </recommendedName>
</protein>
<proteinExistence type="inferred from homology"/>
<dbReference type="Gene3D" id="2.120.10.30">
    <property type="entry name" value="TolB, C-terminal domain"/>
    <property type="match status" value="1"/>
</dbReference>
<dbReference type="GO" id="GO:0004252">
    <property type="term" value="F:serine-type endopeptidase activity"/>
    <property type="evidence" value="ECO:0007669"/>
    <property type="project" value="TreeGrafter"/>
</dbReference>
<dbReference type="GO" id="GO:0006508">
    <property type="term" value="P:proteolysis"/>
    <property type="evidence" value="ECO:0007669"/>
    <property type="project" value="InterPro"/>
</dbReference>
<keyword evidence="2" id="KW-0378">Hydrolase</keyword>